<accession>A0A5J4V2C8</accession>
<sequence length="150" mass="17641">MTEKGKRLIFTEESDEATSDSQETHNEDQDPRNDQHENHYDIPDFENDNQSKTEHDENNQDEQILAVSGQLQLNQNWRMLEFPIQGLIDFDGEDPDLLQIALEPYGNFLFIPENETEKEYEQCLAALTVIWNILVQKEIFQIMLFSFSEE</sequence>
<feature type="compositionally biased region" description="Basic and acidic residues" evidence="1">
    <location>
        <begin position="1"/>
        <end position="10"/>
    </location>
</feature>
<dbReference type="AlphaFoldDB" id="A0A5J4V2C8"/>
<dbReference type="EMBL" id="SNRW01010297">
    <property type="protein sequence ID" value="KAA6376767.1"/>
    <property type="molecule type" value="Genomic_DNA"/>
</dbReference>
<evidence type="ECO:0000313" key="2">
    <source>
        <dbReference type="EMBL" id="KAA6376767.1"/>
    </source>
</evidence>
<feature type="compositionally biased region" description="Basic and acidic residues" evidence="1">
    <location>
        <begin position="22"/>
        <end position="42"/>
    </location>
</feature>
<gene>
    <name evidence="2" type="ORF">EZS28_027705</name>
</gene>
<reference evidence="2 3" key="1">
    <citation type="submission" date="2019-03" db="EMBL/GenBank/DDBJ databases">
        <title>Single cell metagenomics reveals metabolic interactions within the superorganism composed of flagellate Streblomastix strix and complex community of Bacteroidetes bacteria on its surface.</title>
        <authorList>
            <person name="Treitli S.C."/>
            <person name="Kolisko M."/>
            <person name="Husnik F."/>
            <person name="Keeling P."/>
            <person name="Hampl V."/>
        </authorList>
    </citation>
    <scope>NUCLEOTIDE SEQUENCE [LARGE SCALE GENOMIC DNA]</scope>
    <source>
        <strain evidence="2">ST1C</strain>
    </source>
</reference>
<name>A0A5J4V2C8_9EUKA</name>
<comment type="caution">
    <text evidence="2">The sequence shown here is derived from an EMBL/GenBank/DDBJ whole genome shotgun (WGS) entry which is preliminary data.</text>
</comment>
<feature type="region of interest" description="Disordered" evidence="1">
    <location>
        <begin position="1"/>
        <end position="62"/>
    </location>
</feature>
<feature type="compositionally biased region" description="Basic and acidic residues" evidence="1">
    <location>
        <begin position="49"/>
        <end position="58"/>
    </location>
</feature>
<evidence type="ECO:0000313" key="3">
    <source>
        <dbReference type="Proteomes" id="UP000324800"/>
    </source>
</evidence>
<evidence type="ECO:0000256" key="1">
    <source>
        <dbReference type="SAM" id="MobiDB-lite"/>
    </source>
</evidence>
<protein>
    <submittedName>
        <fullName evidence="2">Uncharacterized protein</fullName>
    </submittedName>
</protein>
<organism evidence="2 3">
    <name type="scientific">Streblomastix strix</name>
    <dbReference type="NCBI Taxonomy" id="222440"/>
    <lineage>
        <taxon>Eukaryota</taxon>
        <taxon>Metamonada</taxon>
        <taxon>Preaxostyla</taxon>
        <taxon>Oxymonadida</taxon>
        <taxon>Streblomastigidae</taxon>
        <taxon>Streblomastix</taxon>
    </lineage>
</organism>
<proteinExistence type="predicted"/>
<dbReference type="Proteomes" id="UP000324800">
    <property type="component" value="Unassembled WGS sequence"/>
</dbReference>